<name>A0ABX6RTS9_9ACTN</name>
<dbReference type="RefSeq" id="WP_100453460.1">
    <property type="nucleotide sequence ID" value="NZ_BLLM01000003.1"/>
</dbReference>
<dbReference type="EMBL" id="CP045704">
    <property type="protein sequence ID" value="QNE83866.1"/>
    <property type="molecule type" value="Genomic_DNA"/>
</dbReference>
<dbReference type="Proteomes" id="UP000515764">
    <property type="component" value="Chromosome"/>
</dbReference>
<evidence type="ECO:0000256" key="1">
    <source>
        <dbReference type="SAM" id="MobiDB-lite"/>
    </source>
</evidence>
<feature type="region of interest" description="Disordered" evidence="1">
    <location>
        <begin position="29"/>
        <end position="64"/>
    </location>
</feature>
<reference evidence="3" key="1">
    <citation type="submission" date="2019-10" db="EMBL/GenBank/DDBJ databases">
        <title>Antimicrobial potential of Antarctic Bacteria.</title>
        <authorList>
            <person name="Benaud N."/>
            <person name="Edwards R.J."/>
            <person name="Ferrari B.C."/>
        </authorList>
    </citation>
    <scope>NUCLEOTIDE SEQUENCE [LARGE SCALE GENOMIC DNA]</scope>
    <source>
        <strain evidence="3">NBH77</strain>
    </source>
</reference>
<sequence length="64" mass="6952">MLAGAWWSGPLRRRPAEAVRRLGALQAQHTVPPCSAPAASSRRATRAADHEVVVEQRAAPAERR</sequence>
<keyword evidence="3" id="KW-1185">Reference proteome</keyword>
<evidence type="ECO:0000313" key="3">
    <source>
        <dbReference type="Proteomes" id="UP000515764"/>
    </source>
</evidence>
<feature type="compositionally biased region" description="Basic and acidic residues" evidence="1">
    <location>
        <begin position="46"/>
        <end position="64"/>
    </location>
</feature>
<feature type="compositionally biased region" description="Low complexity" evidence="1">
    <location>
        <begin position="32"/>
        <end position="42"/>
    </location>
</feature>
<dbReference type="GeneID" id="95068853"/>
<organism evidence="2 3">
    <name type="scientific">Streptomyces rutgersensis</name>
    <dbReference type="NCBI Taxonomy" id="53451"/>
    <lineage>
        <taxon>Bacteria</taxon>
        <taxon>Bacillati</taxon>
        <taxon>Actinomycetota</taxon>
        <taxon>Actinomycetes</taxon>
        <taxon>Kitasatosporales</taxon>
        <taxon>Streptomycetaceae</taxon>
        <taxon>Streptomyces</taxon>
        <taxon>Streptomyces diastaticus group</taxon>
    </lineage>
</organism>
<evidence type="ECO:0000313" key="2">
    <source>
        <dbReference type="EMBL" id="QNE83866.1"/>
    </source>
</evidence>
<gene>
    <name evidence="2" type="ORF">F0345_24415</name>
</gene>
<protein>
    <submittedName>
        <fullName evidence="2">Uncharacterized protein</fullName>
    </submittedName>
</protein>
<proteinExistence type="predicted"/>
<accession>A0ABX6RTS9</accession>